<keyword evidence="9 16" id="KW-0067">ATP-binding</keyword>
<evidence type="ECO:0000256" key="2">
    <source>
        <dbReference type="ARBA" id="ARBA00008804"/>
    </source>
</evidence>
<evidence type="ECO:0000256" key="1">
    <source>
        <dbReference type="ARBA" id="ARBA00004141"/>
    </source>
</evidence>
<evidence type="ECO:0000259" key="17">
    <source>
        <dbReference type="SMART" id="SM00831"/>
    </source>
</evidence>
<evidence type="ECO:0000256" key="3">
    <source>
        <dbReference type="ARBA" id="ARBA00022448"/>
    </source>
</evidence>
<comment type="caution">
    <text evidence="16">Lacks conserved residue(s) required for the propagation of feature annotation.</text>
</comment>
<evidence type="ECO:0000256" key="14">
    <source>
        <dbReference type="ARBA" id="ARBA00023136"/>
    </source>
</evidence>
<dbReference type="InterPro" id="IPR006534">
    <property type="entry name" value="P-type_ATPase_IIIA"/>
</dbReference>
<dbReference type="GO" id="GO:0005524">
    <property type="term" value="F:ATP binding"/>
    <property type="evidence" value="ECO:0007669"/>
    <property type="project" value="UniProtKB-UniRule"/>
</dbReference>
<dbReference type="AlphaFoldDB" id="A0AAN7KQA3"/>
<reference evidence="18 19" key="1">
    <citation type="journal article" date="2023" name="Hortic Res">
        <title>Pangenome of water caltrop reveals structural variations and asymmetric subgenome divergence after allopolyploidization.</title>
        <authorList>
            <person name="Zhang X."/>
            <person name="Chen Y."/>
            <person name="Wang L."/>
            <person name="Yuan Y."/>
            <person name="Fang M."/>
            <person name="Shi L."/>
            <person name="Lu R."/>
            <person name="Comes H.P."/>
            <person name="Ma Y."/>
            <person name="Chen Y."/>
            <person name="Huang G."/>
            <person name="Zhou Y."/>
            <person name="Zheng Z."/>
            <person name="Qiu Y."/>
        </authorList>
    </citation>
    <scope>NUCLEOTIDE SEQUENCE [LARGE SCALE GENOMIC DNA]</scope>
    <source>
        <strain evidence="18">F231</strain>
    </source>
</reference>
<evidence type="ECO:0000256" key="12">
    <source>
        <dbReference type="ARBA" id="ARBA00022989"/>
    </source>
</evidence>
<dbReference type="InterPro" id="IPR036412">
    <property type="entry name" value="HAD-like_sf"/>
</dbReference>
<dbReference type="GO" id="GO:0046872">
    <property type="term" value="F:metal ion binding"/>
    <property type="evidence" value="ECO:0007669"/>
    <property type="project" value="UniProtKB-KW"/>
</dbReference>
<evidence type="ECO:0000256" key="5">
    <source>
        <dbReference type="ARBA" id="ARBA00022692"/>
    </source>
</evidence>
<evidence type="ECO:0000313" key="19">
    <source>
        <dbReference type="Proteomes" id="UP001346149"/>
    </source>
</evidence>
<evidence type="ECO:0000256" key="10">
    <source>
        <dbReference type="ARBA" id="ARBA00022842"/>
    </source>
</evidence>
<dbReference type="InterPro" id="IPR023298">
    <property type="entry name" value="ATPase_P-typ_TM_dom_sf"/>
</dbReference>
<evidence type="ECO:0000313" key="18">
    <source>
        <dbReference type="EMBL" id="KAK4768788.1"/>
    </source>
</evidence>
<comment type="similarity">
    <text evidence="2 16">Belongs to the cation transport ATPase (P-type) (TC 3.A.3) family. Type IIIA subfamily.</text>
</comment>
<evidence type="ECO:0000256" key="11">
    <source>
        <dbReference type="ARBA" id="ARBA00022967"/>
    </source>
</evidence>
<dbReference type="SFLD" id="SFLDF00027">
    <property type="entry name" value="p-type_atpase"/>
    <property type="match status" value="1"/>
</dbReference>
<dbReference type="EC" id="7.1.2.1" evidence="16"/>
<feature type="transmembrane region" description="Helical" evidence="16">
    <location>
        <begin position="282"/>
        <end position="304"/>
    </location>
</feature>
<dbReference type="SUPFAM" id="SSF56784">
    <property type="entry name" value="HAD-like"/>
    <property type="match status" value="1"/>
</dbReference>
<keyword evidence="8 16" id="KW-0375">Hydrogen ion transport</keyword>
<dbReference type="Gene3D" id="2.70.150.10">
    <property type="entry name" value="Calcium-transporting ATPase, cytoplasmic transduction domain A"/>
    <property type="match status" value="1"/>
</dbReference>
<keyword evidence="6" id="KW-0479">Metal-binding</keyword>
<feature type="transmembrane region" description="Helical" evidence="16">
    <location>
        <begin position="789"/>
        <end position="810"/>
    </location>
</feature>
<dbReference type="NCBIfam" id="TIGR01647">
    <property type="entry name" value="ATPase-IIIA_H"/>
    <property type="match status" value="1"/>
</dbReference>
<accession>A0AAN7KQA3</accession>
<dbReference type="Gene3D" id="1.20.1110.10">
    <property type="entry name" value="Calcium-transporting ATPase, transmembrane domain"/>
    <property type="match status" value="1"/>
</dbReference>
<feature type="transmembrane region" description="Helical" evidence="16">
    <location>
        <begin position="650"/>
        <end position="672"/>
    </location>
</feature>
<dbReference type="Gene3D" id="3.40.1110.10">
    <property type="entry name" value="Calcium-transporting ATPase, cytoplasmic domain N"/>
    <property type="match status" value="1"/>
</dbReference>
<evidence type="ECO:0000256" key="13">
    <source>
        <dbReference type="ARBA" id="ARBA00023065"/>
    </source>
</evidence>
<dbReference type="FunFam" id="3.40.1110.10:FF:000004">
    <property type="entry name" value="Plasma membrane ATPase"/>
    <property type="match status" value="1"/>
</dbReference>
<dbReference type="InterPro" id="IPR001757">
    <property type="entry name" value="P_typ_ATPase"/>
</dbReference>
<feature type="domain" description="Cation-transporting P-type ATPase N-terminal" evidence="17">
    <location>
        <begin position="18"/>
        <end position="90"/>
    </location>
</feature>
<keyword evidence="7 16" id="KW-0547">Nucleotide-binding</keyword>
<organism evidence="18 19">
    <name type="scientific">Trapa natans</name>
    <name type="common">Water chestnut</name>
    <dbReference type="NCBI Taxonomy" id="22666"/>
    <lineage>
        <taxon>Eukaryota</taxon>
        <taxon>Viridiplantae</taxon>
        <taxon>Streptophyta</taxon>
        <taxon>Embryophyta</taxon>
        <taxon>Tracheophyta</taxon>
        <taxon>Spermatophyta</taxon>
        <taxon>Magnoliopsida</taxon>
        <taxon>eudicotyledons</taxon>
        <taxon>Gunneridae</taxon>
        <taxon>Pentapetalae</taxon>
        <taxon>rosids</taxon>
        <taxon>malvids</taxon>
        <taxon>Myrtales</taxon>
        <taxon>Lythraceae</taxon>
        <taxon>Trapa</taxon>
    </lineage>
</organism>
<dbReference type="Gene3D" id="3.40.50.1000">
    <property type="entry name" value="HAD superfamily/HAD-like"/>
    <property type="match status" value="1"/>
</dbReference>
<dbReference type="PRINTS" id="PR00119">
    <property type="entry name" value="CATATPASE"/>
</dbReference>
<evidence type="ECO:0000256" key="4">
    <source>
        <dbReference type="ARBA" id="ARBA00022553"/>
    </source>
</evidence>
<dbReference type="EMBL" id="JAXQNO010000021">
    <property type="protein sequence ID" value="KAK4768788.1"/>
    <property type="molecule type" value="Genomic_DNA"/>
</dbReference>
<keyword evidence="13 16" id="KW-0406">Ion transport</keyword>
<evidence type="ECO:0000256" key="6">
    <source>
        <dbReference type="ARBA" id="ARBA00022723"/>
    </source>
</evidence>
<keyword evidence="5 16" id="KW-0812">Transmembrane</keyword>
<dbReference type="InterPro" id="IPR023214">
    <property type="entry name" value="HAD_sf"/>
</dbReference>
<dbReference type="Pfam" id="PF00122">
    <property type="entry name" value="E1-E2_ATPase"/>
    <property type="match status" value="1"/>
</dbReference>
<keyword evidence="4" id="KW-0597">Phosphoprotein</keyword>
<dbReference type="FunFam" id="2.70.150.10:FF:000004">
    <property type="entry name" value="Plasma membrane ATPase"/>
    <property type="match status" value="1"/>
</dbReference>
<comment type="catalytic activity">
    <reaction evidence="15 16">
        <text>ATP + H2O + H(+)(in) = ADP + phosphate + 2 H(+)(out)</text>
        <dbReference type="Rhea" id="RHEA:20852"/>
        <dbReference type="ChEBI" id="CHEBI:15377"/>
        <dbReference type="ChEBI" id="CHEBI:15378"/>
        <dbReference type="ChEBI" id="CHEBI:30616"/>
        <dbReference type="ChEBI" id="CHEBI:43474"/>
        <dbReference type="ChEBI" id="CHEBI:456216"/>
        <dbReference type="EC" id="7.1.2.1"/>
    </reaction>
</comment>
<dbReference type="InterPro" id="IPR004014">
    <property type="entry name" value="ATPase_P-typ_cation-transptr_N"/>
</dbReference>
<feature type="transmembrane region" description="Helical" evidence="16">
    <location>
        <begin position="715"/>
        <end position="736"/>
    </location>
</feature>
<evidence type="ECO:0000256" key="16">
    <source>
        <dbReference type="RuleBase" id="RU362083"/>
    </source>
</evidence>
<evidence type="ECO:0000256" key="8">
    <source>
        <dbReference type="ARBA" id="ARBA00022781"/>
    </source>
</evidence>
<dbReference type="SUPFAM" id="SSF81653">
    <property type="entry name" value="Calcium ATPase, transduction domain A"/>
    <property type="match status" value="1"/>
</dbReference>
<dbReference type="GO" id="GO:0005886">
    <property type="term" value="C:plasma membrane"/>
    <property type="evidence" value="ECO:0007669"/>
    <property type="project" value="UniProtKB-SubCell"/>
</dbReference>
<feature type="transmembrane region" description="Helical" evidence="16">
    <location>
        <begin position="244"/>
        <end position="270"/>
    </location>
</feature>
<dbReference type="GO" id="GO:0008553">
    <property type="term" value="F:P-type proton-exporting transporter activity"/>
    <property type="evidence" value="ECO:0007669"/>
    <property type="project" value="UniProtKB-UniRule"/>
</dbReference>
<comment type="subcellular location">
    <subcellularLocation>
        <location evidence="16">Cell membrane</location>
        <topology evidence="16">Multi-pass membrane protein</topology>
    </subcellularLocation>
    <subcellularLocation>
        <location evidence="1">Membrane</location>
        <topology evidence="1">Multi-pass membrane protein</topology>
    </subcellularLocation>
</comment>
<dbReference type="GO" id="GO:0120029">
    <property type="term" value="P:proton export across plasma membrane"/>
    <property type="evidence" value="ECO:0007669"/>
    <property type="project" value="UniProtKB-UniRule"/>
</dbReference>
<dbReference type="InterPro" id="IPR018303">
    <property type="entry name" value="ATPase_P-typ_P_site"/>
</dbReference>
<dbReference type="NCBIfam" id="TIGR01494">
    <property type="entry name" value="ATPase_P-type"/>
    <property type="match status" value="2"/>
</dbReference>
<proteinExistence type="inferred from homology"/>
<dbReference type="CDD" id="cd02076">
    <property type="entry name" value="P-type_ATPase_H"/>
    <property type="match status" value="1"/>
</dbReference>
<dbReference type="Pfam" id="PF00690">
    <property type="entry name" value="Cation_ATPase_N"/>
    <property type="match status" value="1"/>
</dbReference>
<gene>
    <name evidence="18" type="ORF">SAY86_026938</name>
</gene>
<dbReference type="Pfam" id="PF00702">
    <property type="entry name" value="Hydrolase"/>
    <property type="match status" value="1"/>
</dbReference>
<dbReference type="InterPro" id="IPR008250">
    <property type="entry name" value="ATPase_P-typ_transduc_dom_A_sf"/>
</dbReference>
<dbReference type="FunFam" id="3.40.50.1000:FF:000211">
    <property type="entry name" value="Plasma membrane ATPase"/>
    <property type="match status" value="1"/>
</dbReference>
<dbReference type="InterPro" id="IPR059000">
    <property type="entry name" value="ATPase_P-type_domA"/>
</dbReference>
<evidence type="ECO:0000256" key="7">
    <source>
        <dbReference type="ARBA" id="ARBA00022741"/>
    </source>
</evidence>
<keyword evidence="11 16" id="KW-1278">Translocase</keyword>
<name>A0AAN7KQA3_TRANT</name>
<dbReference type="InterPro" id="IPR023299">
    <property type="entry name" value="ATPase_P-typ_cyto_dom_N"/>
</dbReference>
<dbReference type="Proteomes" id="UP001346149">
    <property type="component" value="Unassembled WGS sequence"/>
</dbReference>
<dbReference type="Gene3D" id="6.10.140.890">
    <property type="match status" value="1"/>
</dbReference>
<dbReference type="FunFam" id="1.20.1110.10:FF:000045">
    <property type="entry name" value="ATPase 4 plasma membrane-type"/>
    <property type="match status" value="1"/>
</dbReference>
<dbReference type="InterPro" id="IPR044492">
    <property type="entry name" value="P_typ_ATPase_HD_dom"/>
</dbReference>
<feature type="transmembrane region" description="Helical" evidence="16">
    <location>
        <begin position="678"/>
        <end position="695"/>
    </location>
</feature>
<keyword evidence="19" id="KW-1185">Reference proteome</keyword>
<keyword evidence="3 16" id="KW-0813">Transport</keyword>
<evidence type="ECO:0000256" key="9">
    <source>
        <dbReference type="ARBA" id="ARBA00022840"/>
    </source>
</evidence>
<dbReference type="SFLD" id="SFLDS00003">
    <property type="entry name" value="Haloacid_Dehalogenase"/>
    <property type="match status" value="1"/>
</dbReference>
<dbReference type="SFLD" id="SFLDG00002">
    <property type="entry name" value="C1.7:_P-type_atpase_like"/>
    <property type="match status" value="1"/>
</dbReference>
<dbReference type="GO" id="GO:0016887">
    <property type="term" value="F:ATP hydrolysis activity"/>
    <property type="evidence" value="ECO:0007669"/>
    <property type="project" value="InterPro"/>
</dbReference>
<dbReference type="PROSITE" id="PS00154">
    <property type="entry name" value="ATPASE_E1_E2"/>
    <property type="match status" value="1"/>
</dbReference>
<dbReference type="SUPFAM" id="SSF81665">
    <property type="entry name" value="Calcium ATPase, transmembrane domain M"/>
    <property type="match status" value="1"/>
</dbReference>
<keyword evidence="14 16" id="KW-0472">Membrane</keyword>
<feature type="transmembrane region" description="Helical" evidence="16">
    <location>
        <begin position="822"/>
        <end position="839"/>
    </location>
</feature>
<dbReference type="SMART" id="SM00831">
    <property type="entry name" value="Cation_ATPase_N"/>
    <property type="match status" value="1"/>
</dbReference>
<sequence>MGGDKAINLEDIKNETVDLEKIPIEEVFEQLKCSREGLTTAEGDQRLEIFGYNKLEEKKESKFLKFLGFMWNPLSWVMEAAAIMAIALANGDGKPPDWQDFVGIMCLLVINSTISFIEENNAGNAAAALMANLAPKTKLLRDGKWSEREAAILVPGDIISIKLGDIIPADARLLEGDPLKVDQSALTGESLPVTKNPSDEVFSGSTCKQGEIEAVVIATGVHTFFGKAAHLVDSTNQVGHFQKVLTAIGNFCICSIAVGMLIEIVVMYPIQRRKYRDGINNLLVLLIGGIPIAMPTVLSVTMAIGSHRLSQQGAITKRMTAIEEMAGMDVLCSDKTGTLTLNKLSVDKSLIEVFVKDVDKDHVMLLAARASRTENQDAIDAAIVGMLADPREARAGIREVHFFPFNPVDKRTALTYIDSNGNWHRASKGAPEQILNLCNARDDMKKKVHAIMEKFAERGLRSLAVARQEVPERTKESPGAPWQFVGLLSLFDPPRHDSAETIRRALNLGVNVKMITGDQLAIAKETGRRLGMGTNMYPSASLLGTHKDASIAALPVEELIEKADGFAGVFPEHKYEIVKKLQERKHICGMTGDGVNDAPALKKADIGIAVADATDAARSASDIVLTEPGLSVIISAVLTSRAIFQRMKNYTIYAVSITIRIVFGFMLIALIWKFDFSPFMVLIIAILNDGTIMTISKDRVKPSPMPDSWKLKEIFATGIVLGGYLALMTVVFFWVVKETDFFSEKFHVRSLRNSPRELMAVLYLQVSIVSQALIFVTRSRSWSYAERPGLLLVTAFIIAQLIATVIAVYANWDFAEIKGCGWGWAGVIWLYSIVFYIPLDPIKFATRYILSGKAWLNLLDNKTAFTTKKDYGKEEREAQWALAQRTLHGLQPPETSTLFNDKSSYRELSEIAEQAKRRAEVARLRELHTLKGHVESVVKLKGLDIETIQQHYTV</sequence>
<keyword evidence="10 16" id="KW-0460">Magnesium</keyword>
<keyword evidence="12 16" id="KW-1133">Transmembrane helix</keyword>
<protein>
    <recommendedName>
        <fullName evidence="16">Plasma membrane ATPase</fullName>
        <ecNumber evidence="16">7.1.2.1</ecNumber>
    </recommendedName>
</protein>
<evidence type="ECO:0000256" key="15">
    <source>
        <dbReference type="ARBA" id="ARBA00048122"/>
    </source>
</evidence>
<dbReference type="PRINTS" id="PR00120">
    <property type="entry name" value="HATPASE"/>
</dbReference>
<comment type="caution">
    <text evidence="18">The sequence shown here is derived from an EMBL/GenBank/DDBJ whole genome shotgun (WGS) entry which is preliminary data.</text>
</comment>
<dbReference type="PANTHER" id="PTHR42861">
    <property type="entry name" value="CALCIUM-TRANSPORTING ATPASE"/>
    <property type="match status" value="1"/>
</dbReference>